<accession>A0ABD2J5Y0</accession>
<feature type="transmembrane region" description="Helical" evidence="11">
    <location>
        <begin position="345"/>
        <end position="366"/>
    </location>
</feature>
<dbReference type="FunFam" id="2.70.170.10:FF:000039">
    <property type="entry name" value="Ligand-Gated ion Channel"/>
    <property type="match status" value="1"/>
</dbReference>
<dbReference type="EMBL" id="JBICBT010001044">
    <property type="protein sequence ID" value="KAL3086380.1"/>
    <property type="molecule type" value="Genomic_DNA"/>
</dbReference>
<dbReference type="InterPro" id="IPR006202">
    <property type="entry name" value="Neur_chan_lig-bd"/>
</dbReference>
<dbReference type="Gene3D" id="1.20.58.390">
    <property type="entry name" value="Neurotransmitter-gated ion-channel transmembrane domain"/>
    <property type="match status" value="1"/>
</dbReference>
<dbReference type="SUPFAM" id="SSF63712">
    <property type="entry name" value="Nicotinic receptor ligand binding domain-like"/>
    <property type="match status" value="1"/>
</dbReference>
<gene>
    <name evidence="15" type="ORF">niasHT_033498</name>
</gene>
<dbReference type="GO" id="GO:0005886">
    <property type="term" value="C:plasma membrane"/>
    <property type="evidence" value="ECO:0007669"/>
    <property type="project" value="UniProtKB-SubCell"/>
</dbReference>
<evidence type="ECO:0000256" key="5">
    <source>
        <dbReference type="ARBA" id="ARBA00022692"/>
    </source>
</evidence>
<sequence>MTKLILFPLLFLNLLFHGTLTQNGAELDKSSTNNATNGGIFHTSNGGGPPPNGTGNGIWHAHEGFDHFCPMVRGTDGQMFPHFPNLLFHQIVLANEKMVPLTSEFVALLDDEKRYNKYATPTQGKGFATNVSMSMFIEGISSFSAQTMDYHLDMYMYQEWKDERLKHNGTGPMLIRDKQVFKKLWHPDIYFANAKQASFQEITDDNFMIWIYPNGRVWYDCRISLVAICMMDLWKYPLDSQICELRILSYAYPESHLRLRWSTRINPAIDRNMDIKMPDMNLVRIETGECNGTYVEGIWSCMTAVFYVERAMLHHIIQTYVPTALIVIISWFNFWLDIDSAPARVSLSITTLLTIATQANAVKLSLPEVSYMKAIDSWMNMCMAFVFAVMVEYTIAHFAKNQEHLFQMARQNVPPSLVVDPDTLNSLFSSGAAASTPNSNDPTDEAVAVRHELEQFLTSEQLHRHWRKKVCGVLENGRQNLRGSFRHRNIINKNNAAKSAVRCSLSSRSYKNGRRMEEKYSENGEKDESEISLPIMKEEQKQRKISRNHLSADFFDMNEIRTRQFSRSLPCPFQYGEEQIPPSAVLRKNSFRESARVIRNQVSKQALLIKRMLAQLKGREMANKIDQKSRVLFPLAFVVMNIFYCICSNSLINSGKMKS</sequence>
<dbReference type="InterPro" id="IPR036734">
    <property type="entry name" value="Neur_chan_lig-bd_sf"/>
</dbReference>
<evidence type="ECO:0000256" key="11">
    <source>
        <dbReference type="RuleBase" id="RU000687"/>
    </source>
</evidence>
<evidence type="ECO:0000256" key="12">
    <source>
        <dbReference type="SAM" id="MobiDB-lite"/>
    </source>
</evidence>
<dbReference type="InterPro" id="IPR006201">
    <property type="entry name" value="Neur_channel"/>
</dbReference>
<dbReference type="PRINTS" id="PR00253">
    <property type="entry name" value="GABAARECEPTR"/>
</dbReference>
<evidence type="ECO:0000256" key="8">
    <source>
        <dbReference type="ARBA" id="ARBA00023065"/>
    </source>
</evidence>
<feature type="transmembrane region" description="Helical" evidence="11">
    <location>
        <begin position="631"/>
        <end position="652"/>
    </location>
</feature>
<evidence type="ECO:0000256" key="9">
    <source>
        <dbReference type="ARBA" id="ARBA00023136"/>
    </source>
</evidence>
<feature type="transmembrane region" description="Helical" evidence="11">
    <location>
        <begin position="320"/>
        <end position="338"/>
    </location>
</feature>
<dbReference type="Pfam" id="PF02931">
    <property type="entry name" value="Neur_chan_LBD"/>
    <property type="match status" value="1"/>
</dbReference>
<comment type="similarity">
    <text evidence="11">Belongs to the ligand-gated ion channel (TC 1.A.9) family.</text>
</comment>
<feature type="domain" description="Neurotransmitter-gated ion-channel ligand-binding" evidence="13">
    <location>
        <begin position="113"/>
        <end position="281"/>
    </location>
</feature>
<feature type="transmembrane region" description="Helical" evidence="11">
    <location>
        <begin position="378"/>
        <end position="399"/>
    </location>
</feature>
<protein>
    <submittedName>
        <fullName evidence="15">Uncharacterized protein</fullName>
    </submittedName>
</protein>
<dbReference type="NCBIfam" id="TIGR00860">
    <property type="entry name" value="LIC"/>
    <property type="match status" value="1"/>
</dbReference>
<keyword evidence="7 11" id="KW-1133">Transmembrane helix</keyword>
<evidence type="ECO:0000256" key="1">
    <source>
        <dbReference type="ARBA" id="ARBA00004141"/>
    </source>
</evidence>
<comment type="subcellular location">
    <subcellularLocation>
        <location evidence="2">Cell membrane</location>
    </subcellularLocation>
    <subcellularLocation>
        <location evidence="1">Membrane</location>
        <topology evidence="1">Multi-pass membrane protein</topology>
    </subcellularLocation>
</comment>
<dbReference type="InterPro" id="IPR018000">
    <property type="entry name" value="Neurotransmitter_ion_chnl_CS"/>
</dbReference>
<keyword evidence="5 11" id="KW-0812">Transmembrane</keyword>
<evidence type="ECO:0000313" key="16">
    <source>
        <dbReference type="Proteomes" id="UP001620626"/>
    </source>
</evidence>
<keyword evidence="9 11" id="KW-0472">Membrane</keyword>
<proteinExistence type="inferred from homology"/>
<evidence type="ECO:0000313" key="15">
    <source>
        <dbReference type="EMBL" id="KAL3086380.1"/>
    </source>
</evidence>
<dbReference type="InterPro" id="IPR038050">
    <property type="entry name" value="Neuro_actylchol_rec"/>
</dbReference>
<dbReference type="CDD" id="cd19049">
    <property type="entry name" value="LGIC_TM_anion"/>
    <property type="match status" value="1"/>
</dbReference>
<feature type="chain" id="PRO_5044525268" evidence="11">
    <location>
        <begin position="22"/>
        <end position="659"/>
    </location>
</feature>
<keyword evidence="8 11" id="KW-0406">Ion transport</keyword>
<dbReference type="PROSITE" id="PS00236">
    <property type="entry name" value="NEUROTR_ION_CHANNEL"/>
    <property type="match status" value="1"/>
</dbReference>
<dbReference type="InterPro" id="IPR006028">
    <property type="entry name" value="GABAA/Glycine_rcpt"/>
</dbReference>
<dbReference type="GO" id="GO:0005230">
    <property type="term" value="F:extracellular ligand-gated monoatomic ion channel activity"/>
    <property type="evidence" value="ECO:0007669"/>
    <property type="project" value="UniProtKB-ARBA"/>
</dbReference>
<evidence type="ECO:0000259" key="13">
    <source>
        <dbReference type="Pfam" id="PF02931"/>
    </source>
</evidence>
<dbReference type="Gene3D" id="2.70.170.10">
    <property type="entry name" value="Neurotransmitter-gated ion-channel ligand-binding domain"/>
    <property type="match status" value="1"/>
</dbReference>
<evidence type="ECO:0000256" key="6">
    <source>
        <dbReference type="ARBA" id="ARBA00022729"/>
    </source>
</evidence>
<dbReference type="AlphaFoldDB" id="A0ABD2J5Y0"/>
<dbReference type="Proteomes" id="UP001620626">
    <property type="component" value="Unassembled WGS sequence"/>
</dbReference>
<evidence type="ECO:0000259" key="14">
    <source>
        <dbReference type="Pfam" id="PF02932"/>
    </source>
</evidence>
<dbReference type="SUPFAM" id="SSF90112">
    <property type="entry name" value="Neurotransmitter-gated ion-channel transmembrane pore"/>
    <property type="match status" value="1"/>
</dbReference>
<dbReference type="InterPro" id="IPR006029">
    <property type="entry name" value="Neurotrans-gated_channel_TM"/>
</dbReference>
<dbReference type="InterPro" id="IPR036719">
    <property type="entry name" value="Neuro-gated_channel_TM_sf"/>
</dbReference>
<evidence type="ECO:0000256" key="7">
    <source>
        <dbReference type="ARBA" id="ARBA00022989"/>
    </source>
</evidence>
<evidence type="ECO:0000256" key="3">
    <source>
        <dbReference type="ARBA" id="ARBA00022448"/>
    </source>
</evidence>
<organism evidence="15 16">
    <name type="scientific">Heterodera trifolii</name>
    <dbReference type="NCBI Taxonomy" id="157864"/>
    <lineage>
        <taxon>Eukaryota</taxon>
        <taxon>Metazoa</taxon>
        <taxon>Ecdysozoa</taxon>
        <taxon>Nematoda</taxon>
        <taxon>Chromadorea</taxon>
        <taxon>Rhabditida</taxon>
        <taxon>Tylenchina</taxon>
        <taxon>Tylenchomorpha</taxon>
        <taxon>Tylenchoidea</taxon>
        <taxon>Heteroderidae</taxon>
        <taxon>Heteroderinae</taxon>
        <taxon>Heterodera</taxon>
    </lineage>
</organism>
<keyword evidence="4" id="KW-1003">Cell membrane</keyword>
<dbReference type="PANTHER" id="PTHR18945">
    <property type="entry name" value="NEUROTRANSMITTER GATED ION CHANNEL"/>
    <property type="match status" value="1"/>
</dbReference>
<dbReference type="PRINTS" id="PR00252">
    <property type="entry name" value="NRIONCHANNEL"/>
</dbReference>
<evidence type="ECO:0000256" key="10">
    <source>
        <dbReference type="ARBA" id="ARBA00023303"/>
    </source>
</evidence>
<feature type="domain" description="Neurotransmitter-gated ion-channel transmembrane" evidence="14">
    <location>
        <begin position="319"/>
        <end position="644"/>
    </location>
</feature>
<comment type="caution">
    <text evidence="15">The sequence shown here is derived from an EMBL/GenBank/DDBJ whole genome shotgun (WGS) entry which is preliminary data.</text>
</comment>
<dbReference type="Pfam" id="PF02932">
    <property type="entry name" value="Neur_chan_memb"/>
    <property type="match status" value="1"/>
</dbReference>
<feature type="signal peptide" evidence="11">
    <location>
        <begin position="1"/>
        <end position="21"/>
    </location>
</feature>
<evidence type="ECO:0000256" key="4">
    <source>
        <dbReference type="ARBA" id="ARBA00022475"/>
    </source>
</evidence>
<dbReference type="CDD" id="cd18987">
    <property type="entry name" value="LGIC_ECD_anion"/>
    <property type="match status" value="1"/>
</dbReference>
<evidence type="ECO:0000256" key="2">
    <source>
        <dbReference type="ARBA" id="ARBA00004236"/>
    </source>
</evidence>
<keyword evidence="10 11" id="KW-0407">Ion channel</keyword>
<reference evidence="15 16" key="1">
    <citation type="submission" date="2024-10" db="EMBL/GenBank/DDBJ databases">
        <authorList>
            <person name="Kim D."/>
        </authorList>
    </citation>
    <scope>NUCLEOTIDE SEQUENCE [LARGE SCALE GENOMIC DNA]</scope>
    <source>
        <strain evidence="15">BH-2024</strain>
    </source>
</reference>
<keyword evidence="3 11" id="KW-0813">Transport</keyword>
<feature type="region of interest" description="Disordered" evidence="12">
    <location>
        <begin position="33"/>
        <end position="55"/>
    </location>
</feature>
<keyword evidence="6 11" id="KW-0732">Signal</keyword>
<keyword evidence="16" id="KW-1185">Reference proteome</keyword>
<name>A0ABD2J5Y0_9BILA</name>